<evidence type="ECO:0000313" key="2">
    <source>
        <dbReference type="EMBL" id="SUE72548.1"/>
    </source>
</evidence>
<evidence type="ECO:0000256" key="1">
    <source>
        <dbReference type="SAM" id="Coils"/>
    </source>
</evidence>
<keyword evidence="1" id="KW-0175">Coiled coil</keyword>
<sequence length="344" mass="38393">MFLRSMVVKFFFRIHSTTCRFGGLHPPNRRHTPKKPFEVVVKKTLVGLAVALSVANAHAYSDAAMASAEGLSVFDRVYEAGKAQSVTGNVKYHKTEPAPAAVIDLSLDAPVISVEETETERRYREVLAELEQNRAKLESARADAERVVENAQAEVIAKANERVSILEQQRSAIHGQLAQIKEQEQRINQALALNEAAMAEAAKLKDEGASQVAFIKQESQQILMMAENSAVAIESAAKKRVQLERIDPTVVLNEPVKAEYQSATMEEIARGMMPAGWRVEVEFSNRPELADRRYQFISTDPRDLALRKLTSSVRDARVRFAYFWDLTDANGNPAPMLLITDRDK</sequence>
<reference evidence="2 3" key="1">
    <citation type="submission" date="2018-06" db="EMBL/GenBank/DDBJ databases">
        <authorList>
            <consortium name="Pathogen Informatics"/>
            <person name="Doyle S."/>
        </authorList>
    </citation>
    <scope>NUCLEOTIDE SEQUENCE [LARGE SCALE GENOMIC DNA]</scope>
    <source>
        <strain evidence="2 3">NCTC10692</strain>
    </source>
</reference>
<gene>
    <name evidence="2" type="ORF">NCTC10692_04704</name>
</gene>
<dbReference type="EMBL" id="UGUV01000003">
    <property type="protein sequence ID" value="SUE72548.1"/>
    <property type="molecule type" value="Genomic_DNA"/>
</dbReference>
<feature type="coiled-coil region" evidence="1">
    <location>
        <begin position="120"/>
        <end position="207"/>
    </location>
</feature>
<accession>A0A379PLD6</accession>
<protein>
    <submittedName>
        <fullName evidence="2">Uncharacterized protein</fullName>
    </submittedName>
</protein>
<name>A0A379PLD6_ECTOL</name>
<organism evidence="2 3">
    <name type="scientific">Ectopseudomonas oleovorans</name>
    <name type="common">Pseudomonas oleovorans</name>
    <dbReference type="NCBI Taxonomy" id="301"/>
    <lineage>
        <taxon>Bacteria</taxon>
        <taxon>Pseudomonadati</taxon>
        <taxon>Pseudomonadota</taxon>
        <taxon>Gammaproteobacteria</taxon>
        <taxon>Pseudomonadales</taxon>
        <taxon>Pseudomonadaceae</taxon>
        <taxon>Ectopseudomonas</taxon>
    </lineage>
</organism>
<evidence type="ECO:0000313" key="3">
    <source>
        <dbReference type="Proteomes" id="UP000255303"/>
    </source>
</evidence>
<dbReference type="AlphaFoldDB" id="A0A379PLD6"/>
<dbReference type="Proteomes" id="UP000255303">
    <property type="component" value="Unassembled WGS sequence"/>
</dbReference>
<proteinExistence type="predicted"/>